<feature type="transmembrane region" description="Helical" evidence="6">
    <location>
        <begin position="101"/>
        <end position="122"/>
    </location>
</feature>
<reference evidence="8 9" key="1">
    <citation type="submission" date="2019-07" db="EMBL/GenBank/DDBJ databases">
        <title>Genome sequencing for Ferrovibrio sp. K5.</title>
        <authorList>
            <person name="Park S.-J."/>
        </authorList>
    </citation>
    <scope>NUCLEOTIDE SEQUENCE [LARGE SCALE GENOMIC DNA]</scope>
    <source>
        <strain evidence="8 9">K5</strain>
    </source>
</reference>
<dbReference type="PANTHER" id="PTHR32322:SF2">
    <property type="entry name" value="EAMA DOMAIN-CONTAINING PROTEIN"/>
    <property type="match status" value="1"/>
</dbReference>
<feature type="transmembrane region" description="Helical" evidence="6">
    <location>
        <begin position="221"/>
        <end position="241"/>
    </location>
</feature>
<feature type="transmembrane region" description="Helical" evidence="6">
    <location>
        <begin position="74"/>
        <end position="95"/>
    </location>
</feature>
<gene>
    <name evidence="8" type="ORF">FNB15_00585</name>
</gene>
<keyword evidence="4 6" id="KW-1133">Transmembrane helix</keyword>
<feature type="transmembrane region" description="Helical" evidence="6">
    <location>
        <begin position="40"/>
        <end position="62"/>
    </location>
</feature>
<dbReference type="KEGG" id="fer:FNB15_00585"/>
<comment type="subcellular location">
    <subcellularLocation>
        <location evidence="1">Membrane</location>
        <topology evidence="1">Multi-pass membrane protein</topology>
    </subcellularLocation>
</comment>
<organism evidence="8 9">
    <name type="scientific">Ferrovibrio terrae</name>
    <dbReference type="NCBI Taxonomy" id="2594003"/>
    <lineage>
        <taxon>Bacteria</taxon>
        <taxon>Pseudomonadati</taxon>
        <taxon>Pseudomonadota</taxon>
        <taxon>Alphaproteobacteria</taxon>
        <taxon>Rhodospirillales</taxon>
        <taxon>Rhodospirillaceae</taxon>
        <taxon>Ferrovibrio</taxon>
    </lineage>
</organism>
<name>A0A516GWI1_9PROT</name>
<feature type="domain" description="EamA" evidence="7">
    <location>
        <begin position="13"/>
        <end position="145"/>
    </location>
</feature>
<dbReference type="PANTHER" id="PTHR32322">
    <property type="entry name" value="INNER MEMBRANE TRANSPORTER"/>
    <property type="match status" value="1"/>
</dbReference>
<feature type="transmembrane region" description="Helical" evidence="6">
    <location>
        <begin position="134"/>
        <end position="155"/>
    </location>
</feature>
<protein>
    <submittedName>
        <fullName evidence="8">DMT family transporter</fullName>
    </submittedName>
</protein>
<dbReference type="InterPro" id="IPR000620">
    <property type="entry name" value="EamA_dom"/>
</dbReference>
<feature type="transmembrane region" description="Helical" evidence="6">
    <location>
        <begin position="161"/>
        <end position="178"/>
    </location>
</feature>
<dbReference type="InterPro" id="IPR050638">
    <property type="entry name" value="AA-Vitamin_Transporters"/>
</dbReference>
<evidence type="ECO:0000313" key="9">
    <source>
        <dbReference type="Proteomes" id="UP000317496"/>
    </source>
</evidence>
<dbReference type="GO" id="GO:0016020">
    <property type="term" value="C:membrane"/>
    <property type="evidence" value="ECO:0007669"/>
    <property type="project" value="UniProtKB-SubCell"/>
</dbReference>
<feature type="transmembrane region" description="Helical" evidence="6">
    <location>
        <begin position="248"/>
        <end position="273"/>
    </location>
</feature>
<evidence type="ECO:0000256" key="2">
    <source>
        <dbReference type="ARBA" id="ARBA00007362"/>
    </source>
</evidence>
<evidence type="ECO:0000256" key="5">
    <source>
        <dbReference type="ARBA" id="ARBA00023136"/>
    </source>
</evidence>
<keyword evidence="9" id="KW-1185">Reference proteome</keyword>
<accession>A0A516GWI1</accession>
<dbReference type="AlphaFoldDB" id="A0A516GWI1"/>
<dbReference type="Proteomes" id="UP000317496">
    <property type="component" value="Chromosome"/>
</dbReference>
<evidence type="ECO:0000256" key="4">
    <source>
        <dbReference type="ARBA" id="ARBA00022989"/>
    </source>
</evidence>
<dbReference type="RefSeq" id="WP_144066850.1">
    <property type="nucleotide sequence ID" value="NZ_CP041636.1"/>
</dbReference>
<feature type="transmembrane region" description="Helical" evidence="6">
    <location>
        <begin position="190"/>
        <end position="209"/>
    </location>
</feature>
<dbReference type="EMBL" id="CP041636">
    <property type="protein sequence ID" value="QDO95869.1"/>
    <property type="molecule type" value="Genomic_DNA"/>
</dbReference>
<dbReference type="OrthoDB" id="9806889at2"/>
<dbReference type="InterPro" id="IPR037185">
    <property type="entry name" value="EmrE-like"/>
</dbReference>
<keyword evidence="5 6" id="KW-0472">Membrane</keyword>
<keyword evidence="3 6" id="KW-0812">Transmembrane</keyword>
<evidence type="ECO:0000256" key="6">
    <source>
        <dbReference type="SAM" id="Phobius"/>
    </source>
</evidence>
<evidence type="ECO:0000259" key="7">
    <source>
        <dbReference type="Pfam" id="PF00892"/>
    </source>
</evidence>
<evidence type="ECO:0000256" key="3">
    <source>
        <dbReference type="ARBA" id="ARBA00022692"/>
    </source>
</evidence>
<feature type="domain" description="EamA" evidence="7">
    <location>
        <begin position="161"/>
        <end position="295"/>
    </location>
</feature>
<comment type="similarity">
    <text evidence="2">Belongs to the EamA transporter family.</text>
</comment>
<evidence type="ECO:0000313" key="8">
    <source>
        <dbReference type="EMBL" id="QDO95869.1"/>
    </source>
</evidence>
<feature type="transmembrane region" description="Helical" evidence="6">
    <location>
        <begin position="279"/>
        <end position="297"/>
    </location>
</feature>
<dbReference type="SUPFAM" id="SSF103481">
    <property type="entry name" value="Multidrug resistance efflux transporter EmrE"/>
    <property type="match status" value="2"/>
</dbReference>
<evidence type="ECO:0000256" key="1">
    <source>
        <dbReference type="ARBA" id="ARBA00004141"/>
    </source>
</evidence>
<dbReference type="Pfam" id="PF00892">
    <property type="entry name" value="EamA"/>
    <property type="match status" value="2"/>
</dbReference>
<proteinExistence type="inferred from homology"/>
<sequence length="305" mass="33268">MTAWLQTVWRRPYLLLWLPPAFWAGNLVLGRGFADTIPPVTLAVGRWLVALLILLPFVLQGLWRQRGLLWRQRWLILACGAFGIAGYNALAYVALQTVPAVNVAFLNSTLPLMIPVAAFLLGRERVSRQTLAGIVISFIGICWIVSRGTMATLFALQFEQADLLVLLAILNYAVYSVLLRRRDPALDPLVFLASTMMTGLAVLLPFWLWELQAGAVIPLDAASVAAVLYIGVFASLLAFILWNRCVALLGATVTGVSFHLVAVFTALLAFALLGEPVQGFHALGILLILSGFAIATLPPARRRPA</sequence>